<sequence length="145" mass="16397">MMKEKKREKELLEQYGCKPLKVVLPSPKEFEKQWPESQPSVQEPTQSDTTEIISPASTYTEFMEWIDQVTVPDVFSAGVGVAVQNDDVFMQELNALIGSQPQLEHQISNNLNDCVQTGTKITYNVEITCACGRKNGFKLTFEPNH</sequence>
<feature type="compositionally biased region" description="Polar residues" evidence="1">
    <location>
        <begin position="35"/>
        <end position="50"/>
    </location>
</feature>
<evidence type="ECO:0000313" key="3">
    <source>
        <dbReference type="Proteomes" id="UP000015104"/>
    </source>
</evidence>
<evidence type="ECO:0000313" key="2">
    <source>
        <dbReference type="EnsemblMetazoa" id="tetur14g01660.1"/>
    </source>
</evidence>
<evidence type="ECO:0000256" key="1">
    <source>
        <dbReference type="SAM" id="MobiDB-lite"/>
    </source>
</evidence>
<accession>T1KL96</accession>
<dbReference type="HOGENOM" id="CLU_1789329_0_0_1"/>
<proteinExistence type="predicted"/>
<organism evidence="2 3">
    <name type="scientific">Tetranychus urticae</name>
    <name type="common">Two-spotted spider mite</name>
    <dbReference type="NCBI Taxonomy" id="32264"/>
    <lineage>
        <taxon>Eukaryota</taxon>
        <taxon>Metazoa</taxon>
        <taxon>Ecdysozoa</taxon>
        <taxon>Arthropoda</taxon>
        <taxon>Chelicerata</taxon>
        <taxon>Arachnida</taxon>
        <taxon>Acari</taxon>
        <taxon>Acariformes</taxon>
        <taxon>Trombidiformes</taxon>
        <taxon>Prostigmata</taxon>
        <taxon>Eleutherengona</taxon>
        <taxon>Raphignathae</taxon>
        <taxon>Tetranychoidea</taxon>
        <taxon>Tetranychidae</taxon>
        <taxon>Tetranychus</taxon>
    </lineage>
</organism>
<dbReference type="AlphaFoldDB" id="T1KL96"/>
<dbReference type="EnsemblMetazoa" id="tetur14g01660.1">
    <property type="protein sequence ID" value="tetur14g01660.1"/>
    <property type="gene ID" value="tetur14g01660"/>
</dbReference>
<reference evidence="2" key="2">
    <citation type="submission" date="2015-06" db="UniProtKB">
        <authorList>
            <consortium name="EnsemblMetazoa"/>
        </authorList>
    </citation>
    <scope>IDENTIFICATION</scope>
</reference>
<keyword evidence="3" id="KW-1185">Reference proteome</keyword>
<protein>
    <submittedName>
        <fullName evidence="2">Uncharacterized protein</fullName>
    </submittedName>
</protein>
<feature type="region of interest" description="Disordered" evidence="1">
    <location>
        <begin position="28"/>
        <end position="50"/>
    </location>
</feature>
<name>T1KL96_TETUR</name>
<dbReference type="Proteomes" id="UP000015104">
    <property type="component" value="Unassembled WGS sequence"/>
</dbReference>
<dbReference type="EMBL" id="CAEY01000210">
    <property type="status" value="NOT_ANNOTATED_CDS"/>
    <property type="molecule type" value="Genomic_DNA"/>
</dbReference>
<reference evidence="3" key="1">
    <citation type="submission" date="2011-08" db="EMBL/GenBank/DDBJ databases">
        <authorList>
            <person name="Rombauts S."/>
        </authorList>
    </citation>
    <scope>NUCLEOTIDE SEQUENCE</scope>
    <source>
        <strain evidence="3">London</strain>
    </source>
</reference>